<keyword evidence="2" id="KW-1185">Reference proteome</keyword>
<protein>
    <submittedName>
        <fullName evidence="1">Uncharacterized protein</fullName>
    </submittedName>
</protein>
<reference evidence="2" key="1">
    <citation type="submission" date="2017-05" db="EMBL/GenBank/DDBJ databases">
        <authorList>
            <person name="Rodrigo-Torres L."/>
            <person name="Arahal R. D."/>
            <person name="Lucena T."/>
        </authorList>
    </citation>
    <scope>NUCLEOTIDE SEQUENCE [LARGE SCALE GENOMIC DNA]</scope>
    <source>
        <strain evidence="2">CECT 8715</strain>
    </source>
</reference>
<dbReference type="AlphaFoldDB" id="A0A238KCL5"/>
<dbReference type="RefSeq" id="WP_377180992.1">
    <property type="nucleotide sequence ID" value="NZ_JBHTJJ010000005.1"/>
</dbReference>
<proteinExistence type="predicted"/>
<sequence>MVDSARNQGAWRIEPFGKTKGEIGGGGHLKLIRNIRAAGVFHKAAKSMQAGDYPAVLDRLDGFQAQPYFMAKAELFRAMARHRQDRFADAVHHYDNFLINHLADMPRKDRPYVEEYAKFFRSRAQARIDPSTPLYSSLEELRKHAVSAPFLTRAEFSV</sequence>
<name>A0A238KCL5_9RHOB</name>
<dbReference type="Proteomes" id="UP000202485">
    <property type="component" value="Unassembled WGS sequence"/>
</dbReference>
<organism evidence="1 2">
    <name type="scientific">Ruegeria arenilitoris</name>
    <dbReference type="NCBI Taxonomy" id="1173585"/>
    <lineage>
        <taxon>Bacteria</taxon>
        <taxon>Pseudomonadati</taxon>
        <taxon>Pseudomonadota</taxon>
        <taxon>Alphaproteobacteria</taxon>
        <taxon>Rhodobacterales</taxon>
        <taxon>Roseobacteraceae</taxon>
        <taxon>Ruegeria</taxon>
    </lineage>
</organism>
<evidence type="ECO:0000313" key="1">
    <source>
        <dbReference type="EMBL" id="SMX39942.1"/>
    </source>
</evidence>
<gene>
    <name evidence="1" type="ORF">RUA8715_01500</name>
</gene>
<evidence type="ECO:0000313" key="2">
    <source>
        <dbReference type="Proteomes" id="UP000202485"/>
    </source>
</evidence>
<dbReference type="EMBL" id="FXYG01000002">
    <property type="protein sequence ID" value="SMX39942.1"/>
    <property type="molecule type" value="Genomic_DNA"/>
</dbReference>
<accession>A0A238KCL5</accession>